<evidence type="ECO:0000313" key="8">
    <source>
        <dbReference type="EMBL" id="CAD5217615.1"/>
    </source>
</evidence>
<evidence type="ECO:0000256" key="4">
    <source>
        <dbReference type="ARBA" id="ARBA00023163"/>
    </source>
</evidence>
<dbReference type="Proteomes" id="UP000614601">
    <property type="component" value="Unassembled WGS sequence"/>
</dbReference>
<dbReference type="InterPro" id="IPR007889">
    <property type="entry name" value="HTH_Psq"/>
</dbReference>
<evidence type="ECO:0000256" key="5">
    <source>
        <dbReference type="ARBA" id="ARBA00023242"/>
    </source>
</evidence>
<evidence type="ECO:0000313" key="9">
    <source>
        <dbReference type="Proteomes" id="UP000614601"/>
    </source>
</evidence>
<dbReference type="PROSITE" id="PS50960">
    <property type="entry name" value="HTH_PSQ"/>
    <property type="match status" value="1"/>
</dbReference>
<protein>
    <recommendedName>
        <fullName evidence="7">HTH psq-type domain-containing protein</fullName>
    </recommendedName>
</protein>
<keyword evidence="3 6" id="KW-0238">DNA-binding</keyword>
<dbReference type="Gene3D" id="1.10.10.60">
    <property type="entry name" value="Homeodomain-like"/>
    <property type="match status" value="1"/>
</dbReference>
<dbReference type="GO" id="GO:0005634">
    <property type="term" value="C:nucleus"/>
    <property type="evidence" value="ECO:0007669"/>
    <property type="project" value="UniProtKB-SubCell"/>
</dbReference>
<dbReference type="InterPro" id="IPR009057">
    <property type="entry name" value="Homeodomain-like_sf"/>
</dbReference>
<dbReference type="EMBL" id="CAJFDH010000003">
    <property type="protein sequence ID" value="CAD5217615.1"/>
    <property type="molecule type" value="Genomic_DNA"/>
</dbReference>
<feature type="DNA-binding region" description="H-T-H motif" evidence="6">
    <location>
        <begin position="121"/>
        <end position="141"/>
    </location>
</feature>
<evidence type="ECO:0000256" key="2">
    <source>
        <dbReference type="ARBA" id="ARBA00023015"/>
    </source>
</evidence>
<dbReference type="AlphaFoldDB" id="A0A811KN56"/>
<evidence type="ECO:0000256" key="3">
    <source>
        <dbReference type="ARBA" id="ARBA00023125"/>
    </source>
</evidence>
<gene>
    <name evidence="8" type="ORF">BOKJ2_LOCUS7176</name>
</gene>
<dbReference type="GO" id="GO:0003677">
    <property type="term" value="F:DNA binding"/>
    <property type="evidence" value="ECO:0007669"/>
    <property type="project" value="UniProtKB-UniRule"/>
</dbReference>
<sequence length="237" mass="26595">MSTSTEAFSFNSQQLRLPTQQPQQLFGQFPLPQTPNTPLSPQQVNFNIIQALLLRQIYANSAALNKNGADGTSPVSTTSPVVLNEVVDVKPSRPKRGQYRRYDKSALEQAVQAVRSGEMSVHRAGSFFGVPHSTLEYKVKERAKKSSQSSFDDNKSPSFSNFSPSFKMPEARLKLPEGRFKMPEGYLKSPEGVVKVPEANLNMMSDIQLQEIHNNFRRILLTFAANQVRTMEESKEQ</sequence>
<accession>A0A811KN56</accession>
<dbReference type="OrthoDB" id="10028342at2759"/>
<dbReference type="PANTHER" id="PTHR21545:SF13">
    <property type="entry name" value="ECDYSONE-INDUCED PROTEIN 93F, ISOFORM C"/>
    <property type="match status" value="1"/>
</dbReference>
<feature type="domain" description="HTH psq-type" evidence="7">
    <location>
        <begin position="93"/>
        <end position="145"/>
    </location>
</feature>
<dbReference type="EMBL" id="CAJFCW020000003">
    <property type="protein sequence ID" value="CAG9108135.1"/>
    <property type="molecule type" value="Genomic_DNA"/>
</dbReference>
<reference evidence="8" key="1">
    <citation type="submission" date="2020-09" db="EMBL/GenBank/DDBJ databases">
        <authorList>
            <person name="Kikuchi T."/>
        </authorList>
    </citation>
    <scope>NUCLEOTIDE SEQUENCE</scope>
    <source>
        <strain evidence="8">SH1</strain>
    </source>
</reference>
<organism evidence="8 9">
    <name type="scientific">Bursaphelenchus okinawaensis</name>
    <dbReference type="NCBI Taxonomy" id="465554"/>
    <lineage>
        <taxon>Eukaryota</taxon>
        <taxon>Metazoa</taxon>
        <taxon>Ecdysozoa</taxon>
        <taxon>Nematoda</taxon>
        <taxon>Chromadorea</taxon>
        <taxon>Rhabditida</taxon>
        <taxon>Tylenchina</taxon>
        <taxon>Tylenchomorpha</taxon>
        <taxon>Aphelenchoidea</taxon>
        <taxon>Aphelenchoididae</taxon>
        <taxon>Bursaphelenchus</taxon>
    </lineage>
</organism>
<dbReference type="GO" id="GO:0006357">
    <property type="term" value="P:regulation of transcription by RNA polymerase II"/>
    <property type="evidence" value="ECO:0007669"/>
    <property type="project" value="TreeGrafter"/>
</dbReference>
<evidence type="ECO:0000256" key="6">
    <source>
        <dbReference type="PROSITE-ProRule" id="PRU00320"/>
    </source>
</evidence>
<evidence type="ECO:0000256" key="1">
    <source>
        <dbReference type="ARBA" id="ARBA00004123"/>
    </source>
</evidence>
<dbReference type="PANTHER" id="PTHR21545">
    <property type="entry name" value="TRANSCRIPTION FACTOR MLR1/2"/>
    <property type="match status" value="1"/>
</dbReference>
<name>A0A811KN56_9BILA</name>
<evidence type="ECO:0000259" key="7">
    <source>
        <dbReference type="PROSITE" id="PS50960"/>
    </source>
</evidence>
<keyword evidence="5 6" id="KW-0539">Nucleus</keyword>
<dbReference type="Pfam" id="PF05225">
    <property type="entry name" value="HTH_psq"/>
    <property type="match status" value="1"/>
</dbReference>
<proteinExistence type="predicted"/>
<keyword evidence="2" id="KW-0805">Transcription regulation</keyword>
<dbReference type="SUPFAM" id="SSF46689">
    <property type="entry name" value="Homeodomain-like"/>
    <property type="match status" value="1"/>
</dbReference>
<dbReference type="Proteomes" id="UP000783686">
    <property type="component" value="Unassembled WGS sequence"/>
</dbReference>
<comment type="caution">
    <text evidence="8">The sequence shown here is derived from an EMBL/GenBank/DDBJ whole genome shotgun (WGS) entry which is preliminary data.</text>
</comment>
<dbReference type="FunFam" id="1.10.10.60:FF:000019">
    <property type="entry name" value="Ligand-dependent corepressor isoform 1"/>
    <property type="match status" value="1"/>
</dbReference>
<keyword evidence="9" id="KW-1185">Reference proteome</keyword>
<keyword evidence="4" id="KW-0804">Transcription</keyword>
<comment type="subcellular location">
    <subcellularLocation>
        <location evidence="1 6">Nucleus</location>
    </subcellularLocation>
</comment>